<protein>
    <submittedName>
        <fullName evidence="1">Uncharacterized protein</fullName>
    </submittedName>
</protein>
<name>A0A0E9T691_ANGAN</name>
<organism evidence="1">
    <name type="scientific">Anguilla anguilla</name>
    <name type="common">European freshwater eel</name>
    <name type="synonym">Muraena anguilla</name>
    <dbReference type="NCBI Taxonomy" id="7936"/>
    <lineage>
        <taxon>Eukaryota</taxon>
        <taxon>Metazoa</taxon>
        <taxon>Chordata</taxon>
        <taxon>Craniata</taxon>
        <taxon>Vertebrata</taxon>
        <taxon>Euteleostomi</taxon>
        <taxon>Actinopterygii</taxon>
        <taxon>Neopterygii</taxon>
        <taxon>Teleostei</taxon>
        <taxon>Anguilliformes</taxon>
        <taxon>Anguillidae</taxon>
        <taxon>Anguilla</taxon>
    </lineage>
</organism>
<proteinExistence type="predicted"/>
<reference evidence="1" key="1">
    <citation type="submission" date="2014-11" db="EMBL/GenBank/DDBJ databases">
        <authorList>
            <person name="Amaro Gonzalez C."/>
        </authorList>
    </citation>
    <scope>NUCLEOTIDE SEQUENCE</scope>
</reference>
<dbReference type="AlphaFoldDB" id="A0A0E9T691"/>
<sequence>MHSYSTFPDAMQMWIYRGFHPPIAVPCNRRAMATDSNTLRCLIQDLN</sequence>
<accession>A0A0E9T691</accession>
<reference evidence="1" key="2">
    <citation type="journal article" date="2015" name="Fish Shellfish Immunol.">
        <title>Early steps in the European eel (Anguilla anguilla)-Vibrio vulnificus interaction in the gills: Role of the RtxA13 toxin.</title>
        <authorList>
            <person name="Callol A."/>
            <person name="Pajuelo D."/>
            <person name="Ebbesson L."/>
            <person name="Teles M."/>
            <person name="MacKenzie S."/>
            <person name="Amaro C."/>
        </authorList>
    </citation>
    <scope>NUCLEOTIDE SEQUENCE</scope>
</reference>
<dbReference type="EMBL" id="GBXM01060364">
    <property type="protein sequence ID" value="JAH48213.1"/>
    <property type="molecule type" value="Transcribed_RNA"/>
</dbReference>
<evidence type="ECO:0000313" key="1">
    <source>
        <dbReference type="EMBL" id="JAH48213.1"/>
    </source>
</evidence>